<evidence type="ECO:0000256" key="7">
    <source>
        <dbReference type="ARBA" id="ARBA00023180"/>
    </source>
</evidence>
<dbReference type="STRING" id="1330018.A0A167IPR7"/>
<dbReference type="AlphaFoldDB" id="A0A167IPR7"/>
<accession>A0A167IPR7</accession>
<dbReference type="GO" id="GO:0005507">
    <property type="term" value="F:copper ion binding"/>
    <property type="evidence" value="ECO:0007669"/>
    <property type="project" value="InterPro"/>
</dbReference>
<keyword evidence="2" id="KW-0479">Metal-binding</keyword>
<dbReference type="PANTHER" id="PTHR11709">
    <property type="entry name" value="MULTI-COPPER OXIDASE"/>
    <property type="match status" value="1"/>
</dbReference>
<keyword evidence="8" id="KW-0812">Transmembrane</keyword>
<dbReference type="GO" id="GO:0004322">
    <property type="term" value="F:ferroxidase activity"/>
    <property type="evidence" value="ECO:0007669"/>
    <property type="project" value="TreeGrafter"/>
</dbReference>
<organism evidence="13 14">
    <name type="scientific">Calocera viscosa (strain TUFC12733)</name>
    <dbReference type="NCBI Taxonomy" id="1330018"/>
    <lineage>
        <taxon>Eukaryota</taxon>
        <taxon>Fungi</taxon>
        <taxon>Dikarya</taxon>
        <taxon>Basidiomycota</taxon>
        <taxon>Agaricomycotina</taxon>
        <taxon>Dacrymycetes</taxon>
        <taxon>Dacrymycetales</taxon>
        <taxon>Dacrymycetaceae</taxon>
        <taxon>Calocera</taxon>
    </lineage>
</organism>
<dbReference type="PROSITE" id="PS00080">
    <property type="entry name" value="MULTICOPPER_OXIDASE2"/>
    <property type="match status" value="1"/>
</dbReference>
<dbReference type="GO" id="GO:0010106">
    <property type="term" value="P:cellular response to iron ion starvation"/>
    <property type="evidence" value="ECO:0007669"/>
    <property type="project" value="TreeGrafter"/>
</dbReference>
<feature type="domain" description="Plastocyanin-like" evidence="10">
    <location>
        <begin position="151"/>
        <end position="320"/>
    </location>
</feature>
<comment type="similarity">
    <text evidence="1">Belongs to the multicopper oxidase family.</text>
</comment>
<reference evidence="13 14" key="1">
    <citation type="journal article" date="2016" name="Mol. Biol. Evol.">
        <title>Comparative Genomics of Early-Diverging Mushroom-Forming Fungi Provides Insights into the Origins of Lignocellulose Decay Capabilities.</title>
        <authorList>
            <person name="Nagy L.G."/>
            <person name="Riley R."/>
            <person name="Tritt A."/>
            <person name="Adam C."/>
            <person name="Daum C."/>
            <person name="Floudas D."/>
            <person name="Sun H."/>
            <person name="Yadav J.S."/>
            <person name="Pangilinan J."/>
            <person name="Larsson K.H."/>
            <person name="Matsuura K."/>
            <person name="Barry K."/>
            <person name="Labutti K."/>
            <person name="Kuo R."/>
            <person name="Ohm R.A."/>
            <person name="Bhattacharya S.S."/>
            <person name="Shirouzu T."/>
            <person name="Yoshinaga Y."/>
            <person name="Martin F.M."/>
            <person name="Grigoriev I.V."/>
            <person name="Hibbett D.S."/>
        </authorList>
    </citation>
    <scope>NUCLEOTIDE SEQUENCE [LARGE SCALE GENOMIC DNA]</scope>
    <source>
        <strain evidence="13 14">TUFC12733</strain>
    </source>
</reference>
<dbReference type="PANTHER" id="PTHR11709:SF361">
    <property type="entry name" value="IRON TRANSPORT MULTICOPPER OXIDASE FET3"/>
    <property type="match status" value="1"/>
</dbReference>
<keyword evidence="14" id="KW-1185">Reference proteome</keyword>
<evidence type="ECO:0000256" key="6">
    <source>
        <dbReference type="ARBA" id="ARBA00023157"/>
    </source>
</evidence>
<dbReference type="OrthoDB" id="2121828at2759"/>
<dbReference type="InterPro" id="IPR001117">
    <property type="entry name" value="Cu-oxidase_2nd"/>
</dbReference>
<evidence type="ECO:0000259" key="10">
    <source>
        <dbReference type="Pfam" id="PF00394"/>
    </source>
</evidence>
<proteinExistence type="inferred from homology"/>
<dbReference type="InterPro" id="IPR011707">
    <property type="entry name" value="Cu-oxidase-like_N"/>
</dbReference>
<evidence type="ECO:0000256" key="5">
    <source>
        <dbReference type="ARBA" id="ARBA00023008"/>
    </source>
</evidence>
<sequence length="641" mass="70688">MLSSLLAVSALAGIARAALSEHWWNISYANANPDAMFERRVIGINGTWPPPPITVNQGDQLLIHVTNGLGDVGTGIHSHGIFFNGSSYFDGAVFVTQCPIQPGATLDYEIPTDLQFGTYWIHGHYLGQYVDGLRTPLIINPPSEPFTYDDEYTLVLGDWYHEQHVDLLATYLNIFDPTGAEPIPTGAIAFVAHGNPLQYVESNDAISAGTGVSSSNKTGAVLNFEPGKTYRIRLINEAAFAMFYFSLAGHDMSIIEVDGTEVTPYPIEHIWITAAQRYSILVQARNDTSQNWPIMMNMDGEMFDTIPDGLILNITAHVVYDSSLALPEPITYDSYPLWNDTVFSPLQTQANVPADQSIDMNIWFDAYDNGMNVGSFNNITYVMPPVPSIFTQLSMGSAATNAAIYGAQTNAFVLNYLDNIELNLYNWHIDNHPFHLHGHKFQVVYLSQDVLSNDTTLNPPFNEVQANPMRRDTVMVPAGGLVRVRFRADNPGTWLFHCHIEWHLEAGLAAVFIEAPLQAQQKLQVPQAMLDQCAAQNIDYTGNVVGLNSTTDFDGEPWGPFPQWYLFGWIPKAQGALAGCILAAVVGCVAVVWYAMNPFDDDERDELAVAEFEAKQKKGGKLGIVKKIIPGKKKSQAASST</sequence>
<dbReference type="CDD" id="cd13899">
    <property type="entry name" value="CuRO_3_Fet3p"/>
    <property type="match status" value="1"/>
</dbReference>
<keyword evidence="7" id="KW-0325">Glycoprotein</keyword>
<feature type="transmembrane region" description="Helical" evidence="8">
    <location>
        <begin position="576"/>
        <end position="596"/>
    </location>
</feature>
<gene>
    <name evidence="13" type="ORF">CALVIDRAFT_550903</name>
</gene>
<dbReference type="SUPFAM" id="SSF49503">
    <property type="entry name" value="Cupredoxins"/>
    <property type="match status" value="3"/>
</dbReference>
<keyword evidence="4" id="KW-0560">Oxidoreductase</keyword>
<dbReference type="GO" id="GO:0033215">
    <property type="term" value="P:reductive iron assimilation"/>
    <property type="evidence" value="ECO:0007669"/>
    <property type="project" value="TreeGrafter"/>
</dbReference>
<dbReference type="InterPro" id="IPR002355">
    <property type="entry name" value="Cu_oxidase_Cu_BS"/>
</dbReference>
<dbReference type="Gene3D" id="2.60.40.420">
    <property type="entry name" value="Cupredoxins - blue copper proteins"/>
    <property type="match status" value="3"/>
</dbReference>
<feature type="signal peptide" evidence="9">
    <location>
        <begin position="1"/>
        <end position="17"/>
    </location>
</feature>
<dbReference type="PROSITE" id="PS00079">
    <property type="entry name" value="MULTICOPPER_OXIDASE1"/>
    <property type="match status" value="1"/>
</dbReference>
<dbReference type="GO" id="GO:0033573">
    <property type="term" value="C:high-affinity iron permease complex"/>
    <property type="evidence" value="ECO:0007669"/>
    <property type="project" value="TreeGrafter"/>
</dbReference>
<dbReference type="Pfam" id="PF07732">
    <property type="entry name" value="Cu-oxidase_3"/>
    <property type="match status" value="1"/>
</dbReference>
<evidence type="ECO:0000313" key="13">
    <source>
        <dbReference type="EMBL" id="KZO92840.1"/>
    </source>
</evidence>
<evidence type="ECO:0000259" key="11">
    <source>
        <dbReference type="Pfam" id="PF07731"/>
    </source>
</evidence>
<dbReference type="InterPro" id="IPR044130">
    <property type="entry name" value="CuRO_2_Fet3-like"/>
</dbReference>
<keyword evidence="8" id="KW-1133">Transmembrane helix</keyword>
<dbReference type="CDD" id="cd13877">
    <property type="entry name" value="CuRO_2_Fet3p_like"/>
    <property type="match status" value="1"/>
</dbReference>
<keyword evidence="5" id="KW-0186">Copper</keyword>
<evidence type="ECO:0000256" key="4">
    <source>
        <dbReference type="ARBA" id="ARBA00023002"/>
    </source>
</evidence>
<dbReference type="InterPro" id="IPR008972">
    <property type="entry name" value="Cupredoxin"/>
</dbReference>
<keyword evidence="3 9" id="KW-0732">Signal</keyword>
<dbReference type="FunFam" id="2.60.40.420:FF:000024">
    <property type="entry name" value="FET5p Multicopper oxidase"/>
    <property type="match status" value="1"/>
</dbReference>
<protein>
    <submittedName>
        <fullName evidence="13">Multicopper oxidase</fullName>
    </submittedName>
</protein>
<feature type="domain" description="Plastocyanin-like" evidence="12">
    <location>
        <begin position="26"/>
        <end position="143"/>
    </location>
</feature>
<evidence type="ECO:0000259" key="12">
    <source>
        <dbReference type="Pfam" id="PF07732"/>
    </source>
</evidence>
<keyword evidence="6" id="KW-1015">Disulfide bond</keyword>
<dbReference type="Pfam" id="PF07731">
    <property type="entry name" value="Cu-oxidase_2"/>
    <property type="match status" value="1"/>
</dbReference>
<dbReference type="CDD" id="cd13851">
    <property type="entry name" value="CuRO_1_Fet3p"/>
    <property type="match status" value="1"/>
</dbReference>
<evidence type="ECO:0000256" key="2">
    <source>
        <dbReference type="ARBA" id="ARBA00022723"/>
    </source>
</evidence>
<dbReference type="Pfam" id="PF00394">
    <property type="entry name" value="Cu-oxidase"/>
    <property type="match status" value="1"/>
</dbReference>
<evidence type="ECO:0000256" key="3">
    <source>
        <dbReference type="ARBA" id="ARBA00022729"/>
    </source>
</evidence>
<dbReference type="InterPro" id="IPR011706">
    <property type="entry name" value="Cu-oxidase_C"/>
</dbReference>
<evidence type="ECO:0000313" key="14">
    <source>
        <dbReference type="Proteomes" id="UP000076738"/>
    </source>
</evidence>
<dbReference type="EMBL" id="KV417306">
    <property type="protein sequence ID" value="KZO92840.1"/>
    <property type="molecule type" value="Genomic_DNA"/>
</dbReference>
<evidence type="ECO:0000256" key="8">
    <source>
        <dbReference type="SAM" id="Phobius"/>
    </source>
</evidence>
<evidence type="ECO:0000256" key="9">
    <source>
        <dbReference type="SAM" id="SignalP"/>
    </source>
</evidence>
<name>A0A167IPR7_CALVF</name>
<feature type="domain" description="Plastocyanin-like" evidence="11">
    <location>
        <begin position="384"/>
        <end position="516"/>
    </location>
</feature>
<dbReference type="InterPro" id="IPR033138">
    <property type="entry name" value="Cu_oxidase_CS"/>
</dbReference>
<dbReference type="Proteomes" id="UP000076738">
    <property type="component" value="Unassembled WGS sequence"/>
</dbReference>
<keyword evidence="8" id="KW-0472">Membrane</keyword>
<dbReference type="InterPro" id="IPR045087">
    <property type="entry name" value="Cu-oxidase_fam"/>
</dbReference>
<feature type="chain" id="PRO_5007888356" evidence="9">
    <location>
        <begin position="18"/>
        <end position="641"/>
    </location>
</feature>
<evidence type="ECO:0000256" key="1">
    <source>
        <dbReference type="ARBA" id="ARBA00010609"/>
    </source>
</evidence>